<reference evidence="2" key="1">
    <citation type="submission" date="2020-02" db="EMBL/GenBank/DDBJ databases">
        <authorList>
            <person name="Meier V. D."/>
        </authorList>
    </citation>
    <scope>NUCLEOTIDE SEQUENCE</scope>
    <source>
        <strain evidence="2">AVDCRST_MAG14</strain>
    </source>
</reference>
<sequence>MPRGGLFGRRRTRVEFEVTTATFKTLGLAGISGLRSLSAPALLARAVRRGDADAPNLPALGSARVSNLLALLAVGEMIADKTPFIPARTSAPALLGRALSGALVGAELFSSEGRHRNSGAILGALSALATAYAGEKLRTEGARKGIPDPLLATLEDRLVLSLGTRLLRRKT</sequence>
<protein>
    <recommendedName>
        <fullName evidence="1">DUF4126 domain-containing protein</fullName>
    </recommendedName>
</protein>
<name>A0A6J4R2D7_9ACTN</name>
<accession>A0A6J4R2D7</accession>
<proteinExistence type="predicted"/>
<dbReference type="Pfam" id="PF13548">
    <property type="entry name" value="DUF4126"/>
    <property type="match status" value="1"/>
</dbReference>
<evidence type="ECO:0000259" key="1">
    <source>
        <dbReference type="Pfam" id="PF13548"/>
    </source>
</evidence>
<evidence type="ECO:0000313" key="2">
    <source>
        <dbReference type="EMBL" id="CAA9453525.1"/>
    </source>
</evidence>
<organism evidence="2">
    <name type="scientific">uncultured Rubrobacteraceae bacterium</name>
    <dbReference type="NCBI Taxonomy" id="349277"/>
    <lineage>
        <taxon>Bacteria</taxon>
        <taxon>Bacillati</taxon>
        <taxon>Actinomycetota</taxon>
        <taxon>Rubrobacteria</taxon>
        <taxon>Rubrobacterales</taxon>
        <taxon>Rubrobacteraceae</taxon>
        <taxon>environmental samples</taxon>
    </lineage>
</organism>
<feature type="domain" description="DUF4126" evidence="1">
    <location>
        <begin position="25"/>
        <end position="162"/>
    </location>
</feature>
<dbReference type="EMBL" id="CADCVG010000051">
    <property type="protein sequence ID" value="CAA9453525.1"/>
    <property type="molecule type" value="Genomic_DNA"/>
</dbReference>
<gene>
    <name evidence="2" type="ORF">AVDCRST_MAG14-1246</name>
</gene>
<dbReference type="InterPro" id="IPR025196">
    <property type="entry name" value="DUF4126"/>
</dbReference>
<dbReference type="AlphaFoldDB" id="A0A6J4R2D7"/>